<dbReference type="InterPro" id="IPR012132">
    <property type="entry name" value="GMC_OxRdtase"/>
</dbReference>
<evidence type="ECO:0000256" key="4">
    <source>
        <dbReference type="ARBA" id="ARBA00022827"/>
    </source>
</evidence>
<dbReference type="InterPro" id="IPR036188">
    <property type="entry name" value="FAD/NAD-bd_sf"/>
</dbReference>
<name>R7U842_CAPTE</name>
<reference evidence="11" key="1">
    <citation type="submission" date="2012-12" db="EMBL/GenBank/DDBJ databases">
        <authorList>
            <person name="Hellsten U."/>
            <person name="Grimwood J."/>
            <person name="Chapman J.A."/>
            <person name="Shapiro H."/>
            <person name="Aerts A."/>
            <person name="Otillar R.P."/>
            <person name="Terry A.Y."/>
            <person name="Boore J.L."/>
            <person name="Simakov O."/>
            <person name="Marletaz F."/>
            <person name="Cho S.-J."/>
            <person name="Edsinger-Gonzales E."/>
            <person name="Havlak P."/>
            <person name="Kuo D.-H."/>
            <person name="Larsson T."/>
            <person name="Lv J."/>
            <person name="Arendt D."/>
            <person name="Savage R."/>
            <person name="Osoegawa K."/>
            <person name="de Jong P."/>
            <person name="Lindberg D.R."/>
            <person name="Seaver E.C."/>
            <person name="Weisblat D.A."/>
            <person name="Putnam N.H."/>
            <person name="Grigoriev I.V."/>
            <person name="Rokhsar D.S."/>
        </authorList>
    </citation>
    <scope>NUCLEOTIDE SEQUENCE</scope>
    <source>
        <strain evidence="11">I ESC-2004</strain>
    </source>
</reference>
<dbReference type="HOGENOM" id="CLU_002865_7_1_1"/>
<keyword evidence="11" id="KW-1185">Reference proteome</keyword>
<dbReference type="PANTHER" id="PTHR11552:SF147">
    <property type="entry name" value="CHOLINE DEHYDROGENASE, MITOCHONDRIAL"/>
    <property type="match status" value="1"/>
</dbReference>
<dbReference type="Pfam" id="PF05199">
    <property type="entry name" value="GMC_oxred_C"/>
    <property type="match status" value="1"/>
</dbReference>
<dbReference type="STRING" id="283909.R7U842"/>
<dbReference type="OrthoDB" id="6134724at2759"/>
<dbReference type="Gene3D" id="3.30.560.10">
    <property type="entry name" value="Glucose Oxidase, domain 3"/>
    <property type="match status" value="1"/>
</dbReference>
<protein>
    <recommendedName>
        <fullName evidence="7 8">Glucose-methanol-choline oxidoreductase N-terminal domain-containing protein</fullName>
    </recommendedName>
</protein>
<evidence type="ECO:0000313" key="11">
    <source>
        <dbReference type="Proteomes" id="UP000014760"/>
    </source>
</evidence>
<accession>R7U842</accession>
<proteinExistence type="inferred from homology"/>
<dbReference type="SUPFAM" id="SSF51905">
    <property type="entry name" value="FAD/NAD(P)-binding domain"/>
    <property type="match status" value="1"/>
</dbReference>
<feature type="domain" description="Glucose-methanol-choline oxidoreductase N-terminal" evidence="8">
    <location>
        <begin position="256"/>
        <end position="270"/>
    </location>
</feature>
<evidence type="ECO:0000256" key="3">
    <source>
        <dbReference type="ARBA" id="ARBA00022630"/>
    </source>
</evidence>
<dbReference type="Gene3D" id="3.50.50.60">
    <property type="entry name" value="FAD/NAD(P)-binding domain"/>
    <property type="match status" value="1"/>
</dbReference>
<evidence type="ECO:0000259" key="8">
    <source>
        <dbReference type="PROSITE" id="PS00624"/>
    </source>
</evidence>
<reference evidence="10" key="3">
    <citation type="submission" date="2015-06" db="UniProtKB">
        <authorList>
            <consortium name="EnsemblMetazoa"/>
        </authorList>
    </citation>
    <scope>IDENTIFICATION</scope>
</reference>
<gene>
    <name evidence="9" type="ORF">CAPTEDRAFT_5165</name>
</gene>
<feature type="domain" description="Glucose-methanol-choline oxidoreductase N-terminal" evidence="7">
    <location>
        <begin position="83"/>
        <end position="106"/>
    </location>
</feature>
<dbReference type="GO" id="GO:0016614">
    <property type="term" value="F:oxidoreductase activity, acting on CH-OH group of donors"/>
    <property type="evidence" value="ECO:0007669"/>
    <property type="project" value="InterPro"/>
</dbReference>
<evidence type="ECO:0000256" key="2">
    <source>
        <dbReference type="ARBA" id="ARBA00010790"/>
    </source>
</evidence>
<comment type="similarity">
    <text evidence="2 6">Belongs to the GMC oxidoreductase family.</text>
</comment>
<comment type="cofactor">
    <cofactor evidence="1 5">
        <name>FAD</name>
        <dbReference type="ChEBI" id="CHEBI:57692"/>
    </cofactor>
</comment>
<reference evidence="9 11" key="2">
    <citation type="journal article" date="2013" name="Nature">
        <title>Insights into bilaterian evolution from three spiralian genomes.</title>
        <authorList>
            <person name="Simakov O."/>
            <person name="Marletaz F."/>
            <person name="Cho S.J."/>
            <person name="Edsinger-Gonzales E."/>
            <person name="Havlak P."/>
            <person name="Hellsten U."/>
            <person name="Kuo D.H."/>
            <person name="Larsson T."/>
            <person name="Lv J."/>
            <person name="Arendt D."/>
            <person name="Savage R."/>
            <person name="Osoegawa K."/>
            <person name="de Jong P."/>
            <person name="Grimwood J."/>
            <person name="Chapman J.A."/>
            <person name="Shapiro H."/>
            <person name="Aerts A."/>
            <person name="Otillar R.P."/>
            <person name="Terry A.Y."/>
            <person name="Boore J.L."/>
            <person name="Grigoriev I.V."/>
            <person name="Lindberg D.R."/>
            <person name="Seaver E.C."/>
            <person name="Weisblat D.A."/>
            <person name="Putnam N.H."/>
            <person name="Rokhsar D.S."/>
        </authorList>
    </citation>
    <scope>NUCLEOTIDE SEQUENCE</scope>
    <source>
        <strain evidence="9 11">I ESC-2004</strain>
    </source>
</reference>
<dbReference type="AlphaFoldDB" id="R7U842"/>
<dbReference type="Pfam" id="PF00732">
    <property type="entry name" value="GMC_oxred_N"/>
    <property type="match status" value="1"/>
</dbReference>
<dbReference type="InterPro" id="IPR007867">
    <property type="entry name" value="GMC_OxRtase_C"/>
</dbReference>
<dbReference type="GO" id="GO:0050660">
    <property type="term" value="F:flavin adenine dinucleotide binding"/>
    <property type="evidence" value="ECO:0007669"/>
    <property type="project" value="InterPro"/>
</dbReference>
<dbReference type="EMBL" id="KB304303">
    <property type="protein sequence ID" value="ELU02154.1"/>
    <property type="molecule type" value="Genomic_DNA"/>
</dbReference>
<dbReference type="PANTHER" id="PTHR11552">
    <property type="entry name" value="GLUCOSE-METHANOL-CHOLINE GMC OXIDOREDUCTASE"/>
    <property type="match status" value="1"/>
</dbReference>
<dbReference type="InterPro" id="IPR000172">
    <property type="entry name" value="GMC_OxRdtase_N"/>
</dbReference>
<keyword evidence="4 5" id="KW-0274">FAD</keyword>
<evidence type="ECO:0000256" key="6">
    <source>
        <dbReference type="RuleBase" id="RU003968"/>
    </source>
</evidence>
<dbReference type="SUPFAM" id="SSF54373">
    <property type="entry name" value="FAD-linked reductases, C-terminal domain"/>
    <property type="match status" value="1"/>
</dbReference>
<sequence length="525" mass="58087">MTTLSVVGAGAAGNVLANRLTEDPSTSVLLLEAGGDDVKEPSVHMPIASPEMLSSDFDYHYKSEPQQRSSHGLENSQVVYPRGKGLGGSGSINYLLYTRGSRYDFDEWADLGCDGWSYRDVLPYFIKMEDNSNKEYLKSGYHGRSGPMKFSDLKKTPLIDAFLEAGQELGHPIIDVNGKEQLGFSNAQGNIHKGMRWSTAHGYLRPAMERANLDVAIHSPVNKILFDDDEASGVEVSKDGAVFNIRAKKEVILSAGSIESPRILMLSGIGPREHLQQHQIPVLADLPVGDNLQDHPMCVLEYAVEKPPSINVSNGYLGVPGAQGGLAFYRTRYASQDRLYPDIQVQMSSSLTGGIFRKVWNINSKVWESLYEREQTDNHQGLYLTTLLLHPKSTGTIRLKSNNPKDRPLIDPKFLSHPDDATTLAEGLKMQIQLQNTESFQKIGARLTERALPNSDKSSLYSEEYLEKFVRTMTLTGHHPTSTCRMGSADDDKAGAGFEEATSGGCFNYAKCNQRQYWGSHHHVS</sequence>
<evidence type="ECO:0000256" key="5">
    <source>
        <dbReference type="PIRSR" id="PIRSR000137-2"/>
    </source>
</evidence>
<dbReference type="PIRSF" id="PIRSF000137">
    <property type="entry name" value="Alcohol_oxidase"/>
    <property type="match status" value="1"/>
</dbReference>
<dbReference type="OMA" id="PHIFGAH"/>
<dbReference type="EMBL" id="AMQN01008981">
    <property type="status" value="NOT_ANNOTATED_CDS"/>
    <property type="molecule type" value="Genomic_DNA"/>
</dbReference>
<dbReference type="Proteomes" id="UP000014760">
    <property type="component" value="Unassembled WGS sequence"/>
</dbReference>
<keyword evidence="3 6" id="KW-0285">Flavoprotein</keyword>
<evidence type="ECO:0000256" key="1">
    <source>
        <dbReference type="ARBA" id="ARBA00001974"/>
    </source>
</evidence>
<organism evidence="9">
    <name type="scientific">Capitella teleta</name>
    <name type="common">Polychaete worm</name>
    <dbReference type="NCBI Taxonomy" id="283909"/>
    <lineage>
        <taxon>Eukaryota</taxon>
        <taxon>Metazoa</taxon>
        <taxon>Spiralia</taxon>
        <taxon>Lophotrochozoa</taxon>
        <taxon>Annelida</taxon>
        <taxon>Polychaeta</taxon>
        <taxon>Sedentaria</taxon>
        <taxon>Scolecida</taxon>
        <taxon>Capitellidae</taxon>
        <taxon>Capitella</taxon>
    </lineage>
</organism>
<dbReference type="PROSITE" id="PS00624">
    <property type="entry name" value="GMC_OXRED_2"/>
    <property type="match status" value="1"/>
</dbReference>
<feature type="binding site" evidence="5">
    <location>
        <position position="221"/>
    </location>
    <ligand>
        <name>FAD</name>
        <dbReference type="ChEBI" id="CHEBI:57692"/>
    </ligand>
</feature>
<dbReference type="EnsemblMetazoa" id="CapteT5165">
    <property type="protein sequence ID" value="CapteP5165"/>
    <property type="gene ID" value="CapteG5165"/>
</dbReference>
<evidence type="ECO:0000313" key="10">
    <source>
        <dbReference type="EnsemblMetazoa" id="CapteP5165"/>
    </source>
</evidence>
<evidence type="ECO:0000313" key="9">
    <source>
        <dbReference type="EMBL" id="ELU02154.1"/>
    </source>
</evidence>
<evidence type="ECO:0000259" key="7">
    <source>
        <dbReference type="PROSITE" id="PS00623"/>
    </source>
</evidence>
<dbReference type="PROSITE" id="PS00623">
    <property type="entry name" value="GMC_OXRED_1"/>
    <property type="match status" value="1"/>
</dbReference>